<dbReference type="Proteomes" id="UP000887226">
    <property type="component" value="Unassembled WGS sequence"/>
</dbReference>
<evidence type="ECO:0000313" key="1">
    <source>
        <dbReference type="EMBL" id="KAG9247605.1"/>
    </source>
</evidence>
<dbReference type="AlphaFoldDB" id="A0A9P8CI89"/>
<evidence type="ECO:0000313" key="2">
    <source>
        <dbReference type="Proteomes" id="UP000887226"/>
    </source>
</evidence>
<dbReference type="EMBL" id="MU253768">
    <property type="protein sequence ID" value="KAG9247605.1"/>
    <property type="molecule type" value="Genomic_DNA"/>
</dbReference>
<keyword evidence="2" id="KW-1185">Reference proteome</keyword>
<reference evidence="1" key="1">
    <citation type="journal article" date="2021" name="IMA Fungus">
        <title>Genomic characterization of three marine fungi, including Emericellopsis atlantica sp. nov. with signatures of a generalist lifestyle and marine biomass degradation.</title>
        <authorList>
            <person name="Hagestad O.C."/>
            <person name="Hou L."/>
            <person name="Andersen J.H."/>
            <person name="Hansen E.H."/>
            <person name="Altermark B."/>
            <person name="Li C."/>
            <person name="Kuhnert E."/>
            <person name="Cox R.J."/>
            <person name="Crous P.W."/>
            <person name="Spatafora J.W."/>
            <person name="Lail K."/>
            <person name="Amirebrahimi M."/>
            <person name="Lipzen A."/>
            <person name="Pangilinan J."/>
            <person name="Andreopoulos W."/>
            <person name="Hayes R.D."/>
            <person name="Ng V."/>
            <person name="Grigoriev I.V."/>
            <person name="Jackson S.A."/>
            <person name="Sutton T.D.S."/>
            <person name="Dobson A.D.W."/>
            <person name="Rama T."/>
        </authorList>
    </citation>
    <scope>NUCLEOTIDE SEQUENCE</scope>
    <source>
        <strain evidence="1">TRa3180A</strain>
    </source>
</reference>
<sequence>MYCCRDWDNDVGHLYAVVMEVLDQFHLGELGELKSPEAFYHLSLLNTAGITTGKVSFQLKMRRVI</sequence>
<comment type="caution">
    <text evidence="1">The sequence shown here is derived from an EMBL/GenBank/DDBJ whole genome shotgun (WGS) entry which is preliminary data.</text>
</comment>
<proteinExistence type="predicted"/>
<accession>A0A9P8CI89</accession>
<organism evidence="1 2">
    <name type="scientific">Calycina marina</name>
    <dbReference type="NCBI Taxonomy" id="1763456"/>
    <lineage>
        <taxon>Eukaryota</taxon>
        <taxon>Fungi</taxon>
        <taxon>Dikarya</taxon>
        <taxon>Ascomycota</taxon>
        <taxon>Pezizomycotina</taxon>
        <taxon>Leotiomycetes</taxon>
        <taxon>Helotiales</taxon>
        <taxon>Pezizellaceae</taxon>
        <taxon>Calycina</taxon>
    </lineage>
</organism>
<dbReference type="OrthoDB" id="2588474at2759"/>
<protein>
    <submittedName>
        <fullName evidence="1">Uncharacterized protein</fullName>
    </submittedName>
</protein>
<gene>
    <name evidence="1" type="ORF">BJ878DRAFT_491944</name>
</gene>
<name>A0A9P8CI89_9HELO</name>